<dbReference type="AlphaFoldDB" id="A0A5C4LEC9"/>
<dbReference type="InterPro" id="IPR000847">
    <property type="entry name" value="LysR_HTH_N"/>
</dbReference>
<dbReference type="Pfam" id="PF00126">
    <property type="entry name" value="HTH_1"/>
    <property type="match status" value="1"/>
</dbReference>
<proteinExistence type="inferred from homology"/>
<dbReference type="EMBL" id="VDDA01000015">
    <property type="protein sequence ID" value="TNC09915.1"/>
    <property type="molecule type" value="Genomic_DNA"/>
</dbReference>
<evidence type="ECO:0000256" key="3">
    <source>
        <dbReference type="ARBA" id="ARBA00023125"/>
    </source>
</evidence>
<dbReference type="Pfam" id="PF03466">
    <property type="entry name" value="LysR_substrate"/>
    <property type="match status" value="1"/>
</dbReference>
<dbReference type="PANTHER" id="PTHR30579">
    <property type="entry name" value="TRANSCRIPTIONAL REGULATOR"/>
    <property type="match status" value="1"/>
</dbReference>
<dbReference type="Gene3D" id="3.40.190.290">
    <property type="match status" value="1"/>
</dbReference>
<feature type="domain" description="HTH lysR-type" evidence="5">
    <location>
        <begin position="19"/>
        <end position="67"/>
    </location>
</feature>
<keyword evidence="2" id="KW-0805">Transcription regulation</keyword>
<evidence type="ECO:0000256" key="2">
    <source>
        <dbReference type="ARBA" id="ARBA00023015"/>
    </source>
</evidence>
<sequence>MQEPEGGKGDVWDDYRFVLAVHRAGTVSAAARRLGVDHATVIRRIDRLERRLGEKLFHRRASGYTATQAGLALVATADTVESAIIHGEAAVGRAGSRLVGTVRIGAPDGFGSTFLAPRLAGLVERHPELDIELVATARLFSLSKREADIAIGLSLPPEGRIVGRKLTDYALKLYAAPSYLARHPPIGSRGDLGGHRFIGYIDELLYSPELDYLHQIAPGAGARLRSANLNAQLQATVAGLGLAVLPCFMAAGRPDLACVLPAEITLIRSFWLMMHADSRDLARIRAVAEHIYAVVEAERGLFAAVGQGSRIKGRG</sequence>
<gene>
    <name evidence="6" type="ORF">FF100_25340</name>
</gene>
<dbReference type="InterPro" id="IPR036390">
    <property type="entry name" value="WH_DNA-bd_sf"/>
</dbReference>
<dbReference type="InterPro" id="IPR050176">
    <property type="entry name" value="LTTR"/>
</dbReference>
<keyword evidence="3" id="KW-0238">DNA-binding</keyword>
<comment type="caution">
    <text evidence="6">The sequence shown here is derived from an EMBL/GenBank/DDBJ whole genome shotgun (WGS) entry which is preliminary data.</text>
</comment>
<organism evidence="6 7">
    <name type="scientific">Methylobacterium terricola</name>
    <dbReference type="NCBI Taxonomy" id="2583531"/>
    <lineage>
        <taxon>Bacteria</taxon>
        <taxon>Pseudomonadati</taxon>
        <taxon>Pseudomonadota</taxon>
        <taxon>Alphaproteobacteria</taxon>
        <taxon>Hyphomicrobiales</taxon>
        <taxon>Methylobacteriaceae</taxon>
        <taxon>Methylobacterium</taxon>
    </lineage>
</organism>
<reference evidence="6 7" key="1">
    <citation type="submission" date="2019-06" db="EMBL/GenBank/DDBJ databases">
        <title>Genome of Methylobacterium sp. 17Sr1-39.</title>
        <authorList>
            <person name="Seo T."/>
        </authorList>
    </citation>
    <scope>NUCLEOTIDE SEQUENCE [LARGE SCALE GENOMIC DNA]</scope>
    <source>
        <strain evidence="6 7">17Sr1-39</strain>
    </source>
</reference>
<dbReference type="GO" id="GO:0003700">
    <property type="term" value="F:DNA-binding transcription factor activity"/>
    <property type="evidence" value="ECO:0007669"/>
    <property type="project" value="InterPro"/>
</dbReference>
<dbReference type="InterPro" id="IPR005119">
    <property type="entry name" value="LysR_subst-bd"/>
</dbReference>
<evidence type="ECO:0000259" key="5">
    <source>
        <dbReference type="PROSITE" id="PS50931"/>
    </source>
</evidence>
<keyword evidence="7" id="KW-1185">Reference proteome</keyword>
<dbReference type="InterPro" id="IPR036388">
    <property type="entry name" value="WH-like_DNA-bd_sf"/>
</dbReference>
<dbReference type="GO" id="GO:0003677">
    <property type="term" value="F:DNA binding"/>
    <property type="evidence" value="ECO:0007669"/>
    <property type="project" value="UniProtKB-KW"/>
</dbReference>
<dbReference type="PROSITE" id="PS50931">
    <property type="entry name" value="HTH_LYSR"/>
    <property type="match status" value="1"/>
</dbReference>
<keyword evidence="4" id="KW-0804">Transcription</keyword>
<dbReference type="RefSeq" id="WP_139038542.1">
    <property type="nucleotide sequence ID" value="NZ_VDDA01000015.1"/>
</dbReference>
<dbReference type="SUPFAM" id="SSF46785">
    <property type="entry name" value="Winged helix' DNA-binding domain"/>
    <property type="match status" value="1"/>
</dbReference>
<evidence type="ECO:0000313" key="6">
    <source>
        <dbReference type="EMBL" id="TNC09915.1"/>
    </source>
</evidence>
<name>A0A5C4LEC9_9HYPH</name>
<accession>A0A5C4LEC9</accession>
<evidence type="ECO:0000256" key="1">
    <source>
        <dbReference type="ARBA" id="ARBA00009437"/>
    </source>
</evidence>
<dbReference type="SUPFAM" id="SSF53850">
    <property type="entry name" value="Periplasmic binding protein-like II"/>
    <property type="match status" value="1"/>
</dbReference>
<dbReference type="PANTHER" id="PTHR30579:SF3">
    <property type="entry name" value="TRANSCRIPTIONAL REGULATORY PROTEIN"/>
    <property type="match status" value="1"/>
</dbReference>
<dbReference type="Gene3D" id="1.10.10.10">
    <property type="entry name" value="Winged helix-like DNA-binding domain superfamily/Winged helix DNA-binding domain"/>
    <property type="match status" value="1"/>
</dbReference>
<evidence type="ECO:0000256" key="4">
    <source>
        <dbReference type="ARBA" id="ARBA00023163"/>
    </source>
</evidence>
<protein>
    <submittedName>
        <fullName evidence="6">LysR family transcriptional regulator</fullName>
    </submittedName>
</protein>
<dbReference type="OrthoDB" id="9787460at2"/>
<dbReference type="Proteomes" id="UP000305267">
    <property type="component" value="Unassembled WGS sequence"/>
</dbReference>
<evidence type="ECO:0000313" key="7">
    <source>
        <dbReference type="Proteomes" id="UP000305267"/>
    </source>
</evidence>
<comment type="similarity">
    <text evidence="1">Belongs to the LysR transcriptional regulatory family.</text>
</comment>